<dbReference type="Pfam" id="PF16289">
    <property type="entry name" value="PIN_12"/>
    <property type="match status" value="1"/>
</dbReference>
<proteinExistence type="predicted"/>
<organism evidence="2 3">
    <name type="scientific">Paenibacillus pabuli</name>
    <dbReference type="NCBI Taxonomy" id="1472"/>
    <lineage>
        <taxon>Bacteria</taxon>
        <taxon>Bacillati</taxon>
        <taxon>Bacillota</taxon>
        <taxon>Bacilli</taxon>
        <taxon>Bacillales</taxon>
        <taxon>Paenibacillaceae</taxon>
        <taxon>Paenibacillus</taxon>
    </lineage>
</organism>
<reference evidence="2 3" key="1">
    <citation type="submission" date="2018-06" db="EMBL/GenBank/DDBJ databases">
        <title>Freshwater and sediment microbial communities from various areas in North America, analyzing microbe dynamics in response to fracking.</title>
        <authorList>
            <person name="Lamendella R."/>
        </authorList>
    </citation>
    <scope>NUCLEOTIDE SEQUENCE [LARGE SCALE GENOMIC DNA]</scope>
    <source>
        <strain evidence="2 3">NG-13</strain>
    </source>
</reference>
<protein>
    <recommendedName>
        <fullName evidence="1">DUF4935 domain-containing protein</fullName>
    </recommendedName>
</protein>
<name>A0ABX9BBH1_9BACL</name>
<feature type="domain" description="DUF4935" evidence="1">
    <location>
        <begin position="4"/>
        <end position="194"/>
    </location>
</feature>
<keyword evidence="3" id="KW-1185">Reference proteome</keyword>
<gene>
    <name evidence="2" type="ORF">DET54_12517</name>
</gene>
<comment type="caution">
    <text evidence="2">The sequence shown here is derived from an EMBL/GenBank/DDBJ whole genome shotgun (WGS) entry which is preliminary data.</text>
</comment>
<dbReference type="InterPro" id="IPR032557">
    <property type="entry name" value="DUF4935"/>
</dbReference>
<dbReference type="EMBL" id="QLLI01000025">
    <property type="protein sequence ID" value="RAI84439.1"/>
    <property type="molecule type" value="Genomic_DNA"/>
</dbReference>
<evidence type="ECO:0000313" key="2">
    <source>
        <dbReference type="EMBL" id="RAI84439.1"/>
    </source>
</evidence>
<accession>A0ABX9BBH1</accession>
<dbReference type="RefSeq" id="WP_111621513.1">
    <property type="nucleotide sequence ID" value="NZ_QLLI01000025.1"/>
</dbReference>
<dbReference type="Proteomes" id="UP000248827">
    <property type="component" value="Unassembled WGS sequence"/>
</dbReference>
<evidence type="ECO:0000313" key="3">
    <source>
        <dbReference type="Proteomes" id="UP000248827"/>
    </source>
</evidence>
<evidence type="ECO:0000259" key="1">
    <source>
        <dbReference type="Pfam" id="PF16289"/>
    </source>
</evidence>
<sequence length="268" mass="32247">MKYLMLDTNIYFDCIVHRSKDNPPESFRYLDDIVSWGNTQLIVPEIIVTETNRKIEEMVETIGKNLKNISNQLRESYWFSFDSQGHAEFNTEISRITSDFGKFMSKFEKQKTMYIHVAKMKINSIFRNALIIKGDPDLITNVTKRKIYRLCPFHKEVDSFGDALILESLLNIRNYEQINPEDKIYFISRNYKDFSDPNNKDKLHEDIIQALKENDLEDHVIYSRYFYKTLKEEFNLEYIEATQIQEEYNQQLIEQYEFIDFNDQYYDR</sequence>